<feature type="active site" description="Proton donor" evidence="3">
    <location>
        <position position="81"/>
    </location>
</feature>
<sequence length="272" mass="29284">MTFTKTTEQSSKYEHLDKMSVQELLASINQEDKTVPYAVEKSLPQIEALIAQIVPKMKLGGRLFYIGAGTSGRLGILDASECPPTFGVPFDLVVGIIAGGDTAIRRAVENAEDNTTQAWKDLQQFDINTNDVVIGIAASGTTPYVIGGLEKCNENNIITGSISCNAESPLSQTAQFPIEVVVGPEFVTGSSRMKAGTAQKLVLNMITTATMIQLGKVKGNKMVDMQLSNNKLVDRGIKMIMGEIPVSYEAAAALLEKYGSVRKAVDSYNNQQ</sequence>
<keyword evidence="8" id="KW-1185">Reference proteome</keyword>
<dbReference type="EMBL" id="FQWO01000001">
    <property type="protein sequence ID" value="SHG24442.1"/>
    <property type="molecule type" value="Genomic_DNA"/>
</dbReference>
<reference evidence="6" key="1">
    <citation type="submission" date="2016-11" db="EMBL/GenBank/DDBJ databases">
        <authorList>
            <person name="Jaros S."/>
            <person name="Januszkiewicz K."/>
            <person name="Wedrychowicz H."/>
        </authorList>
    </citation>
    <scope>NUCLEOTIDE SEQUENCE [LARGE SCALE GENOMIC DNA]</scope>
    <source>
        <strain evidence="6">DSM 19729</strain>
    </source>
</reference>
<dbReference type="RefSeq" id="WP_072938167.1">
    <property type="nucleotide sequence ID" value="NZ_FQWO01000001.1"/>
</dbReference>
<dbReference type="SUPFAM" id="SSF53697">
    <property type="entry name" value="SIS domain"/>
    <property type="match status" value="1"/>
</dbReference>
<dbReference type="EMBL" id="PVUB01000001">
    <property type="protein sequence ID" value="PRZ27840.1"/>
    <property type="molecule type" value="Genomic_DNA"/>
</dbReference>
<dbReference type="InterPro" id="IPR001347">
    <property type="entry name" value="SIS_dom"/>
</dbReference>
<dbReference type="CDD" id="cd05007">
    <property type="entry name" value="SIS_Etherase"/>
    <property type="match status" value="1"/>
</dbReference>
<evidence type="ECO:0000313" key="7">
    <source>
        <dbReference type="Proteomes" id="UP000184384"/>
    </source>
</evidence>
<name>A0A1M5I868_9FLAO</name>
<keyword evidence="1 3" id="KW-0456">Lyase</keyword>
<organism evidence="6 7">
    <name type="scientific">Flavobacterium granuli</name>
    <dbReference type="NCBI Taxonomy" id="280093"/>
    <lineage>
        <taxon>Bacteria</taxon>
        <taxon>Pseudomonadati</taxon>
        <taxon>Bacteroidota</taxon>
        <taxon>Flavobacteriia</taxon>
        <taxon>Flavobacteriales</taxon>
        <taxon>Flavobacteriaceae</taxon>
        <taxon>Flavobacterium</taxon>
    </lineage>
</organism>
<reference evidence="7" key="2">
    <citation type="submission" date="2016-11" db="EMBL/GenBank/DDBJ databases">
        <authorList>
            <person name="Varghese N."/>
            <person name="Submissions S."/>
        </authorList>
    </citation>
    <scope>NUCLEOTIDE SEQUENCE [LARGE SCALE GENOMIC DNA]</scope>
    <source>
        <strain evidence="7">DSM 19729</strain>
    </source>
</reference>
<dbReference type="GO" id="GO:0016803">
    <property type="term" value="F:ether hydrolase activity"/>
    <property type="evidence" value="ECO:0007669"/>
    <property type="project" value="TreeGrafter"/>
</dbReference>
<dbReference type="PROSITE" id="PS51464">
    <property type="entry name" value="SIS"/>
    <property type="match status" value="1"/>
</dbReference>
<dbReference type="PANTHER" id="PTHR10088">
    <property type="entry name" value="GLUCOKINASE REGULATORY PROTEIN"/>
    <property type="match status" value="1"/>
</dbReference>
<dbReference type="Proteomes" id="UP000184384">
    <property type="component" value="Unassembled WGS sequence"/>
</dbReference>
<dbReference type="InterPro" id="IPR040190">
    <property type="entry name" value="MURQ/GCKR"/>
</dbReference>
<dbReference type="GO" id="GO:0016835">
    <property type="term" value="F:carbon-oxygen lyase activity"/>
    <property type="evidence" value="ECO:0007669"/>
    <property type="project" value="UniProtKB-UniRule"/>
</dbReference>
<feature type="domain" description="SIS" evidence="4">
    <location>
        <begin position="53"/>
        <end position="216"/>
    </location>
</feature>
<dbReference type="InterPro" id="IPR005486">
    <property type="entry name" value="Glucokinase_regulatory_CS"/>
</dbReference>
<evidence type="ECO:0000256" key="1">
    <source>
        <dbReference type="ARBA" id="ARBA00023239"/>
    </source>
</evidence>
<dbReference type="GO" id="GO:0009254">
    <property type="term" value="P:peptidoglycan turnover"/>
    <property type="evidence" value="ECO:0007669"/>
    <property type="project" value="TreeGrafter"/>
</dbReference>
<dbReference type="OrthoDB" id="9813395at2"/>
<comment type="miscellaneous">
    <text evidence="3">A lyase-type mechanism (elimination/hydration) is suggested for the cleavage of the lactyl ether bond of MurNAc 6-phosphate, with the formation of an alpha,beta-unsaturated aldehyde intermediate with (E)-stereochemistry, followed by the syn addition of water to give product.</text>
</comment>
<dbReference type="NCBIfam" id="TIGR00274">
    <property type="entry name" value="N-acetylmuramic acid 6-phosphate etherase"/>
    <property type="match status" value="1"/>
</dbReference>
<evidence type="ECO:0000313" key="5">
    <source>
        <dbReference type="EMBL" id="PRZ27840.1"/>
    </source>
</evidence>
<comment type="function">
    <text evidence="3">Specifically catalyzes the cleavage of the D-lactyl ether substituent of MurNAc 6-phosphate, producing GlcNAc 6-phosphate and D-lactate.</text>
</comment>
<dbReference type="UniPathway" id="UPA00342"/>
<dbReference type="InterPro" id="IPR005488">
    <property type="entry name" value="Etherase_MurQ"/>
</dbReference>
<comment type="similarity">
    <text evidence="3">Belongs to the GCKR-like family. MurNAc-6-P etherase subfamily.</text>
</comment>
<evidence type="ECO:0000313" key="6">
    <source>
        <dbReference type="EMBL" id="SHG24442.1"/>
    </source>
</evidence>
<dbReference type="InterPro" id="IPR046348">
    <property type="entry name" value="SIS_dom_sf"/>
</dbReference>
<keyword evidence="2 3" id="KW-0119">Carbohydrate metabolism</keyword>
<dbReference type="Gene3D" id="3.40.50.10490">
    <property type="entry name" value="Glucose-6-phosphate isomerase like protein, domain 1"/>
    <property type="match status" value="1"/>
</dbReference>
<comment type="pathway">
    <text evidence="3">Amino-sugar metabolism; N-acetylmuramate degradation.</text>
</comment>
<dbReference type="FunFam" id="3.40.50.10490:FF:000014">
    <property type="entry name" value="N-acetylmuramic acid 6-phosphate etherase"/>
    <property type="match status" value="1"/>
</dbReference>
<dbReference type="Pfam" id="PF22645">
    <property type="entry name" value="GKRP_SIS_N"/>
    <property type="match status" value="1"/>
</dbReference>
<dbReference type="EC" id="4.2.1.126" evidence="3"/>
<dbReference type="HAMAP" id="MF_00068">
    <property type="entry name" value="MurQ"/>
    <property type="match status" value="1"/>
</dbReference>
<dbReference type="PANTHER" id="PTHR10088:SF4">
    <property type="entry name" value="GLUCOKINASE REGULATORY PROTEIN"/>
    <property type="match status" value="1"/>
</dbReference>
<reference evidence="5 8" key="3">
    <citation type="submission" date="2018-03" db="EMBL/GenBank/DDBJ databases">
        <title>Genomic Encyclopedia of Archaeal and Bacterial Type Strains, Phase II (KMG-II): from individual species to whole genera.</title>
        <authorList>
            <person name="Goeker M."/>
        </authorList>
    </citation>
    <scope>NUCLEOTIDE SEQUENCE [LARGE SCALE GENOMIC DNA]</scope>
    <source>
        <strain evidence="5 8">DSM 17797</strain>
    </source>
</reference>
<evidence type="ECO:0000313" key="8">
    <source>
        <dbReference type="Proteomes" id="UP000237771"/>
    </source>
</evidence>
<comment type="catalytic activity">
    <reaction evidence="3">
        <text>N-acetyl-D-muramate 6-phosphate + H2O = N-acetyl-D-glucosamine 6-phosphate + (R)-lactate</text>
        <dbReference type="Rhea" id="RHEA:26410"/>
        <dbReference type="ChEBI" id="CHEBI:15377"/>
        <dbReference type="ChEBI" id="CHEBI:16004"/>
        <dbReference type="ChEBI" id="CHEBI:57513"/>
        <dbReference type="ChEBI" id="CHEBI:58722"/>
        <dbReference type="EC" id="4.2.1.126"/>
    </reaction>
</comment>
<dbReference type="NCBIfam" id="NF009222">
    <property type="entry name" value="PRK12570.1"/>
    <property type="match status" value="1"/>
</dbReference>
<dbReference type="STRING" id="280093.SAMN05443373_101121"/>
<dbReference type="GO" id="GO:0097367">
    <property type="term" value="F:carbohydrate derivative binding"/>
    <property type="evidence" value="ECO:0007669"/>
    <property type="project" value="InterPro"/>
</dbReference>
<comment type="subunit">
    <text evidence="3">Homodimer.</text>
</comment>
<dbReference type="Proteomes" id="UP000237771">
    <property type="component" value="Unassembled WGS sequence"/>
</dbReference>
<accession>A0A1M5I868</accession>
<protein>
    <recommendedName>
        <fullName evidence="3">N-acetylmuramic acid 6-phosphate etherase</fullName>
        <shortName evidence="3">MurNAc-6-P etherase</shortName>
        <ecNumber evidence="3">4.2.1.126</ecNumber>
    </recommendedName>
    <alternativeName>
        <fullName evidence="3">N-acetylmuramic acid 6-phosphate hydrolase</fullName>
    </alternativeName>
    <alternativeName>
        <fullName evidence="3">N-acetylmuramic acid 6-phosphate lyase</fullName>
    </alternativeName>
</protein>
<evidence type="ECO:0000256" key="2">
    <source>
        <dbReference type="ARBA" id="ARBA00023277"/>
    </source>
</evidence>
<dbReference type="GO" id="GO:0046348">
    <property type="term" value="P:amino sugar catabolic process"/>
    <property type="evidence" value="ECO:0007669"/>
    <property type="project" value="InterPro"/>
</dbReference>
<evidence type="ECO:0000256" key="3">
    <source>
        <dbReference type="HAMAP-Rule" id="MF_00068"/>
    </source>
</evidence>
<dbReference type="NCBIfam" id="NF003915">
    <property type="entry name" value="PRK05441.1"/>
    <property type="match status" value="1"/>
</dbReference>
<proteinExistence type="inferred from homology"/>
<evidence type="ECO:0000259" key="4">
    <source>
        <dbReference type="PROSITE" id="PS51464"/>
    </source>
</evidence>
<feature type="active site" evidence="3">
    <location>
        <position position="112"/>
    </location>
</feature>
<dbReference type="PROSITE" id="PS01272">
    <property type="entry name" value="GCKR"/>
    <property type="match status" value="1"/>
</dbReference>
<dbReference type="GO" id="GO:0097173">
    <property type="term" value="P:N-acetylmuramic acid catabolic process"/>
    <property type="evidence" value="ECO:0007669"/>
    <property type="project" value="UniProtKB-UniPathway"/>
</dbReference>
<gene>
    <name evidence="3" type="primary">murQ</name>
    <name evidence="5" type="ORF">BC624_101121</name>
    <name evidence="6" type="ORF">SAMN05443373_101121</name>
</gene>
<dbReference type="AlphaFoldDB" id="A0A1M5I868"/>